<proteinExistence type="predicted"/>
<keyword evidence="1" id="KW-0175">Coiled coil</keyword>
<name>A0ABQ7W1L5_SOLTU</name>
<accession>A0ABQ7W1L5</accession>
<evidence type="ECO:0000313" key="3">
    <source>
        <dbReference type="Proteomes" id="UP000826656"/>
    </source>
</evidence>
<reference evidence="2 3" key="1">
    <citation type="journal article" date="2021" name="bioRxiv">
        <title>Chromosome-scale and haplotype-resolved genome assembly of a tetraploid potato cultivar.</title>
        <authorList>
            <person name="Sun H."/>
            <person name="Jiao W.-B."/>
            <person name="Krause K."/>
            <person name="Campoy J.A."/>
            <person name="Goel M."/>
            <person name="Folz-Donahue K."/>
            <person name="Kukat C."/>
            <person name="Huettel B."/>
            <person name="Schneeberger K."/>
        </authorList>
    </citation>
    <scope>NUCLEOTIDE SEQUENCE [LARGE SCALE GENOMIC DNA]</scope>
    <source>
        <strain evidence="2">SolTubOtavaFocal</strain>
        <tissue evidence="2">Leaves</tissue>
    </source>
</reference>
<protein>
    <recommendedName>
        <fullName evidence="4">Integrase core domain containing protein</fullName>
    </recommendedName>
</protein>
<feature type="coiled-coil region" evidence="1">
    <location>
        <begin position="212"/>
        <end position="239"/>
    </location>
</feature>
<gene>
    <name evidence="2" type="ORF">KY290_010869</name>
</gene>
<organism evidence="2 3">
    <name type="scientific">Solanum tuberosum</name>
    <name type="common">Potato</name>
    <dbReference type="NCBI Taxonomy" id="4113"/>
    <lineage>
        <taxon>Eukaryota</taxon>
        <taxon>Viridiplantae</taxon>
        <taxon>Streptophyta</taxon>
        <taxon>Embryophyta</taxon>
        <taxon>Tracheophyta</taxon>
        <taxon>Spermatophyta</taxon>
        <taxon>Magnoliopsida</taxon>
        <taxon>eudicotyledons</taxon>
        <taxon>Gunneridae</taxon>
        <taxon>Pentapetalae</taxon>
        <taxon>asterids</taxon>
        <taxon>lamiids</taxon>
        <taxon>Solanales</taxon>
        <taxon>Solanaceae</taxon>
        <taxon>Solanoideae</taxon>
        <taxon>Solaneae</taxon>
        <taxon>Solanum</taxon>
    </lineage>
</organism>
<comment type="caution">
    <text evidence="2">The sequence shown here is derived from an EMBL/GenBank/DDBJ whole genome shotgun (WGS) entry which is preliminary data.</text>
</comment>
<evidence type="ECO:0000256" key="1">
    <source>
        <dbReference type="SAM" id="Coils"/>
    </source>
</evidence>
<evidence type="ECO:0000313" key="2">
    <source>
        <dbReference type="EMBL" id="KAH0773732.1"/>
    </source>
</evidence>
<keyword evidence="3" id="KW-1185">Reference proteome</keyword>
<dbReference type="Proteomes" id="UP000826656">
    <property type="component" value="Unassembled WGS sequence"/>
</dbReference>
<sequence>MMNIYLPQTTPSVASSHLDRIIHFRKQSVLRGRVVTGFGGPEMGDTQRKMAKKEINEFYINGKSDELSFTYTWPPLPTHTSALSISRKFSSKPNLTHHRGVDKNEMSTLHKLYFDVVHKIILPRKQHRTKVNFLDLTLMELLDSEVPIDLPTLIIKHMHRVLHQDENGHALPYGFWMTPIFEAFNVPVQVWHSQTVKDVVGRVNHVVLPVYMRNRDNLLQRLKNQLATKEDELLTLETTHQMERATLEACIVELQTELATTRAANMATM</sequence>
<evidence type="ECO:0008006" key="4">
    <source>
        <dbReference type="Google" id="ProtNLM"/>
    </source>
</evidence>
<dbReference type="EMBL" id="JAIVGD010000005">
    <property type="protein sequence ID" value="KAH0773732.1"/>
    <property type="molecule type" value="Genomic_DNA"/>
</dbReference>